<dbReference type="GeneID" id="41975252"/>
<reference evidence="1 2" key="1">
    <citation type="submission" date="2019-06" db="EMBL/GenBank/DDBJ databases">
        <title>Draft genome sequence of the filamentous fungus Phialemoniopsis curvata isolated from diesel fuel.</title>
        <authorList>
            <person name="Varaljay V.A."/>
            <person name="Lyon W.J."/>
            <person name="Crouch A.L."/>
            <person name="Drake C.E."/>
            <person name="Hollomon J.M."/>
            <person name="Nadeau L.J."/>
            <person name="Nunn H.S."/>
            <person name="Stevenson B.S."/>
            <person name="Bojanowski C.L."/>
            <person name="Crookes-Goodson W.J."/>
        </authorList>
    </citation>
    <scope>NUCLEOTIDE SEQUENCE [LARGE SCALE GENOMIC DNA]</scope>
    <source>
        <strain evidence="1 2">D216</strain>
    </source>
</reference>
<dbReference type="OrthoDB" id="63112at2759"/>
<proteinExistence type="predicted"/>
<dbReference type="GO" id="GO:0000172">
    <property type="term" value="C:ribonuclease MRP complex"/>
    <property type="evidence" value="ECO:0007669"/>
    <property type="project" value="TreeGrafter"/>
</dbReference>
<dbReference type="GO" id="GO:0000171">
    <property type="term" value="F:ribonuclease MRP activity"/>
    <property type="evidence" value="ECO:0007669"/>
    <property type="project" value="TreeGrafter"/>
</dbReference>
<protein>
    <submittedName>
        <fullName evidence="1">Uncharacterized protein</fullName>
    </submittedName>
</protein>
<dbReference type="EMBL" id="SKBQ01000048">
    <property type="protein sequence ID" value="TPX11594.1"/>
    <property type="molecule type" value="Genomic_DNA"/>
</dbReference>
<dbReference type="GO" id="GO:0000447">
    <property type="term" value="P:endonucleolytic cleavage in ITS1 to separate SSU-rRNA from 5.8S rRNA and LSU-rRNA from tricistronic rRNA transcript (SSU-rRNA, 5.8S rRNA, LSU-rRNA)"/>
    <property type="evidence" value="ECO:0007669"/>
    <property type="project" value="TreeGrafter"/>
</dbReference>
<dbReference type="STRING" id="1093900.A0A507AYR8"/>
<dbReference type="GO" id="GO:0030681">
    <property type="term" value="C:multimeric ribonuclease P complex"/>
    <property type="evidence" value="ECO:0007669"/>
    <property type="project" value="TreeGrafter"/>
</dbReference>
<gene>
    <name evidence="1" type="ORF">E0L32_007805</name>
</gene>
<dbReference type="PANTHER" id="PTHR15396">
    <property type="entry name" value="RIBONUCLEASE P PROTEIN SUBUNIT P40"/>
    <property type="match status" value="1"/>
</dbReference>
<sequence length="364" mass="41061">MLSFPSTSVYQSSKCFFSYGRLPHIDPKQPPSKGRPWTTLQSLDFVHKASLWVDLIVPHECLPAVQDKVGAVKQAPEFKRVIMTLAQLLEPEFFKEYIKIGDILMLSEGRIGEDNVFTLRDGKLRLFLDRETYERAGLVGQPHGAKGKRSLKPRWVVEFDLKADSMWHGKKGFERLVYASKNVLNAPVTWLFCNLAKTPDPDPLEAHFPTKYTSKPGVQQSVDVALPPFDPHDGILNQSREDTEIFCTELYEWLSLVRLQSPRVETGDSIDPYLSCYRVPGEGEGAHPHAKVCVVSWTGFFSSKLAREILIDAMVAVPSKSWLSVSFSTFPSSKGLSGDCAECTFFRPPKSDGEYMLWEVKSHE</sequence>
<dbReference type="GO" id="GO:0001682">
    <property type="term" value="P:tRNA 5'-leader removal"/>
    <property type="evidence" value="ECO:0007669"/>
    <property type="project" value="InterPro"/>
</dbReference>
<evidence type="ECO:0000313" key="2">
    <source>
        <dbReference type="Proteomes" id="UP000319257"/>
    </source>
</evidence>
<evidence type="ECO:0000313" key="1">
    <source>
        <dbReference type="EMBL" id="TPX11594.1"/>
    </source>
</evidence>
<dbReference type="AlphaFoldDB" id="A0A507AYR8"/>
<dbReference type="Pfam" id="PF08584">
    <property type="entry name" value="Ribonuc_P_40"/>
    <property type="match status" value="1"/>
</dbReference>
<dbReference type="PANTHER" id="PTHR15396:SF1">
    <property type="entry name" value="RIBONUCLEASE P PROTEIN SUBUNIT P40"/>
    <property type="match status" value="1"/>
</dbReference>
<keyword evidence="2" id="KW-1185">Reference proteome</keyword>
<dbReference type="InterPro" id="IPR013893">
    <property type="entry name" value="RNase_P_Rpp40"/>
</dbReference>
<dbReference type="InParanoid" id="A0A507AYR8"/>
<organism evidence="1 2">
    <name type="scientific">Thyridium curvatum</name>
    <dbReference type="NCBI Taxonomy" id="1093900"/>
    <lineage>
        <taxon>Eukaryota</taxon>
        <taxon>Fungi</taxon>
        <taxon>Dikarya</taxon>
        <taxon>Ascomycota</taxon>
        <taxon>Pezizomycotina</taxon>
        <taxon>Sordariomycetes</taxon>
        <taxon>Sordariomycetidae</taxon>
        <taxon>Thyridiales</taxon>
        <taxon>Thyridiaceae</taxon>
        <taxon>Thyridium</taxon>
    </lineage>
</organism>
<accession>A0A507AYR8</accession>
<comment type="caution">
    <text evidence="1">The sequence shown here is derived from an EMBL/GenBank/DDBJ whole genome shotgun (WGS) entry which is preliminary data.</text>
</comment>
<name>A0A507AYR8_9PEZI</name>
<dbReference type="Proteomes" id="UP000319257">
    <property type="component" value="Unassembled WGS sequence"/>
</dbReference>
<dbReference type="RefSeq" id="XP_030993305.1">
    <property type="nucleotide sequence ID" value="XM_031142590.1"/>
</dbReference>
<dbReference type="GO" id="GO:0004526">
    <property type="term" value="F:ribonuclease P activity"/>
    <property type="evidence" value="ECO:0007669"/>
    <property type="project" value="TreeGrafter"/>
</dbReference>